<dbReference type="EMBL" id="MN095771">
    <property type="protein sequence ID" value="QFR55976.1"/>
    <property type="molecule type" value="Genomic_DNA"/>
</dbReference>
<dbReference type="Proteomes" id="UP000326777">
    <property type="component" value="Genome"/>
</dbReference>
<evidence type="ECO:0000313" key="2">
    <source>
        <dbReference type="Proteomes" id="UP000326777"/>
    </source>
</evidence>
<evidence type="ECO:0000313" key="1">
    <source>
        <dbReference type="EMBL" id="QFR55976.1"/>
    </source>
</evidence>
<accession>A0A5P8PH23</accession>
<proteinExistence type="predicted"/>
<keyword evidence="2" id="KW-1185">Reference proteome</keyword>
<gene>
    <name evidence="1" type="ORF">CPT_Muldoon_019</name>
</gene>
<sequence>MLFLDEKLIILQATVEKFWDKPWQDEFTQIMRENSHRVKGRLSLFRGMTHEDCEAVGYEIADGTLLNYPNAISFSTNMSTANDFAGMWCYETHTVHCLNADGARVCHLGRLAIDILMNADDELKRTLLARRPANKGWESYRDEQIDMLTREDEWIVLPEQRVKVLSTMVNEELSSNVIIFTEAVYSDNDVC</sequence>
<name>A0A5P8PH23_9CAUD</name>
<organism evidence="1 2">
    <name type="scientific">Serratia phage Muldoon</name>
    <dbReference type="NCBI Taxonomy" id="2601678"/>
    <lineage>
        <taxon>Viruses</taxon>
        <taxon>Duplodnaviria</taxon>
        <taxon>Heunggongvirae</taxon>
        <taxon>Uroviricota</taxon>
        <taxon>Caudoviricetes</taxon>
        <taxon>Muldoonvirus</taxon>
        <taxon>Muldoonvirus muldoon</taxon>
    </lineage>
</organism>
<reference evidence="2" key="1">
    <citation type="submission" date="2019-06" db="EMBL/GenBank/DDBJ databases">
        <title>Complete genome sequence of Serratia marcescens phage Muldoon.</title>
        <authorList>
            <person name="Campbell S."/>
            <person name="Atkinson C."/>
            <person name="Moreland R."/>
            <person name="Liu M."/>
            <person name="Ramsey J."/>
            <person name="Leavitt J."/>
        </authorList>
    </citation>
    <scope>NUCLEOTIDE SEQUENCE [LARGE SCALE GENOMIC DNA]</scope>
</reference>
<protein>
    <submittedName>
        <fullName evidence="1">Uncharacterized protein</fullName>
    </submittedName>
</protein>